<proteinExistence type="predicted"/>
<protein>
    <submittedName>
        <fullName evidence="1">Uncharacterized protein</fullName>
    </submittedName>
</protein>
<accession>A0A286TAD3</accession>
<reference evidence="1 2" key="1">
    <citation type="journal article" date="2017" name="Biosci. Biotechnol. Biochem.">
        <title>Identification and characterization of a sulfoglycosidase from Bifidobacterium bifidum implicated in mucin glycan utilization.</title>
        <authorList>
            <person name="Katoh T."/>
            <person name="Maeshibu T."/>
            <person name="Kikkawa K."/>
            <person name="Gotoh A."/>
            <person name="Tomabechi Y."/>
            <person name="Nakamura M."/>
            <person name="Liao W.-H."/>
            <person name="Yamaguchi M."/>
            <person name="Ashida H."/>
            <person name="Yamamoto K."/>
            <person name="Katayama T."/>
        </authorList>
    </citation>
    <scope>NUCLEOTIDE SEQUENCE [LARGE SCALE GENOMIC DNA]</scope>
    <source>
        <strain evidence="1 2">JCM 7004</strain>
    </source>
</reference>
<dbReference type="AlphaFoldDB" id="A0A286TAD3"/>
<organism evidence="1 2">
    <name type="scientific">Bifidobacterium bifidum LMG 13195</name>
    <dbReference type="NCBI Taxonomy" id="1207542"/>
    <lineage>
        <taxon>Bacteria</taxon>
        <taxon>Bacillati</taxon>
        <taxon>Actinomycetota</taxon>
        <taxon>Actinomycetes</taxon>
        <taxon>Bifidobacteriales</taxon>
        <taxon>Bifidobacteriaceae</taxon>
        <taxon>Bifidobacterium</taxon>
    </lineage>
</organism>
<name>A0A286TAD3_BIFBI</name>
<gene>
    <name evidence="1" type="ORF">BBJK_00497</name>
</gene>
<dbReference type="Proteomes" id="UP000262177">
    <property type="component" value="Chromosome"/>
</dbReference>
<sequence>MNRKRAEISHFQIPFIRMTAKTTNTDRHISSRHDSAGVIAMNVDARTARTA</sequence>
<evidence type="ECO:0000313" key="1">
    <source>
        <dbReference type="EMBL" id="BBA47381.1"/>
    </source>
</evidence>
<dbReference type="EMBL" id="AP018131">
    <property type="protein sequence ID" value="BBA47381.1"/>
    <property type="molecule type" value="Genomic_DNA"/>
</dbReference>
<evidence type="ECO:0000313" key="2">
    <source>
        <dbReference type="Proteomes" id="UP000262177"/>
    </source>
</evidence>